<evidence type="ECO:0000313" key="1">
    <source>
        <dbReference type="EMBL" id="PZO20521.1"/>
    </source>
</evidence>
<comment type="caution">
    <text evidence="1">The sequence shown here is derived from an EMBL/GenBank/DDBJ whole genome shotgun (WGS) entry which is preliminary data.</text>
</comment>
<dbReference type="EMBL" id="QBMC01000029">
    <property type="protein sequence ID" value="PZO20521.1"/>
    <property type="molecule type" value="Genomic_DNA"/>
</dbReference>
<protein>
    <submittedName>
        <fullName evidence="1">Uncharacterized protein</fullName>
    </submittedName>
</protein>
<name>A0A2W4W825_9CYAN</name>
<gene>
    <name evidence="1" type="ORF">DCF25_06525</name>
</gene>
<dbReference type="Proteomes" id="UP000249354">
    <property type="component" value="Unassembled WGS sequence"/>
</dbReference>
<proteinExistence type="predicted"/>
<dbReference type="AlphaFoldDB" id="A0A2W4W825"/>
<reference evidence="1 2" key="2">
    <citation type="submission" date="2018-06" db="EMBL/GenBank/DDBJ databases">
        <title>Metagenomic assembly of (sub)arctic Cyanobacteria and their associated microbiome from non-axenic cultures.</title>
        <authorList>
            <person name="Baurain D."/>
        </authorList>
    </citation>
    <scope>NUCLEOTIDE SEQUENCE [LARGE SCALE GENOMIC DNA]</scope>
    <source>
        <strain evidence="1">ULC129bin1</strain>
    </source>
</reference>
<reference evidence="2" key="1">
    <citation type="submission" date="2018-04" db="EMBL/GenBank/DDBJ databases">
        <authorList>
            <person name="Cornet L."/>
        </authorList>
    </citation>
    <scope>NUCLEOTIDE SEQUENCE [LARGE SCALE GENOMIC DNA]</scope>
</reference>
<evidence type="ECO:0000313" key="2">
    <source>
        <dbReference type="Proteomes" id="UP000249354"/>
    </source>
</evidence>
<accession>A0A2W4W825</accession>
<sequence>MQRFYLWKTPPFLWKTCGKLVDNFGVPVEKNWLFLEPVENSQSYPQVFHRHQIATSKPYVAIQKVFHSFHRLYYYYFK</sequence>
<organism evidence="1 2">
    <name type="scientific">Leptolyngbya foveolarum</name>
    <dbReference type="NCBI Taxonomy" id="47253"/>
    <lineage>
        <taxon>Bacteria</taxon>
        <taxon>Bacillati</taxon>
        <taxon>Cyanobacteriota</taxon>
        <taxon>Cyanophyceae</taxon>
        <taxon>Leptolyngbyales</taxon>
        <taxon>Leptolyngbyaceae</taxon>
        <taxon>Leptolyngbya group</taxon>
        <taxon>Leptolyngbya</taxon>
    </lineage>
</organism>